<protein>
    <submittedName>
        <fullName evidence="1">Uncharacterized protein</fullName>
    </submittedName>
</protein>
<proteinExistence type="predicted"/>
<evidence type="ECO:0000313" key="1">
    <source>
        <dbReference type="EMBL" id="CAA9580675.1"/>
    </source>
</evidence>
<dbReference type="AlphaFoldDB" id="A0A6J4VKJ5"/>
<dbReference type="SUPFAM" id="SSF52980">
    <property type="entry name" value="Restriction endonuclease-like"/>
    <property type="match status" value="1"/>
</dbReference>
<sequence length="65" mass="7210">MKVAEWFTGGARMVIVVNPRRRTVANYRAPTWVRILTSADTIDGDDVVSSWRLPVAAMFEDEGGA</sequence>
<organism evidence="1">
    <name type="scientific">uncultured Thermomicrobiales bacterium</name>
    <dbReference type="NCBI Taxonomy" id="1645740"/>
    <lineage>
        <taxon>Bacteria</taxon>
        <taxon>Pseudomonadati</taxon>
        <taxon>Thermomicrobiota</taxon>
        <taxon>Thermomicrobia</taxon>
        <taxon>Thermomicrobiales</taxon>
        <taxon>environmental samples</taxon>
    </lineage>
</organism>
<dbReference type="InterPro" id="IPR012296">
    <property type="entry name" value="Nuclease_put_TT1808"/>
</dbReference>
<gene>
    <name evidence="1" type="ORF">AVDCRST_MAG18-3082</name>
</gene>
<dbReference type="InterPro" id="IPR011335">
    <property type="entry name" value="Restrct_endonuc-II-like"/>
</dbReference>
<name>A0A6J4VKJ5_9BACT</name>
<reference evidence="1" key="1">
    <citation type="submission" date="2020-02" db="EMBL/GenBank/DDBJ databases">
        <authorList>
            <person name="Meier V. D."/>
        </authorList>
    </citation>
    <scope>NUCLEOTIDE SEQUENCE</scope>
    <source>
        <strain evidence="1">AVDCRST_MAG18</strain>
    </source>
</reference>
<dbReference type="EMBL" id="CADCWN010000233">
    <property type="protein sequence ID" value="CAA9580675.1"/>
    <property type="molecule type" value="Genomic_DNA"/>
</dbReference>
<accession>A0A6J4VKJ5</accession>
<dbReference type="Gene3D" id="3.90.1570.10">
    <property type="entry name" value="tt1808, chain A"/>
    <property type="match status" value="1"/>
</dbReference>